<evidence type="ECO:0000313" key="4">
    <source>
        <dbReference type="EMBL" id="CAD6491572.1"/>
    </source>
</evidence>
<dbReference type="EMBL" id="CAJHIR010000005">
    <property type="protein sequence ID" value="CAD6491572.1"/>
    <property type="molecule type" value="Genomic_DNA"/>
</dbReference>
<evidence type="ECO:0000259" key="3">
    <source>
        <dbReference type="PROSITE" id="PS51160"/>
    </source>
</evidence>
<dbReference type="Proteomes" id="UP000612009">
    <property type="component" value="Unassembled WGS sequence"/>
</dbReference>
<dbReference type="EC" id="3.6.1.7" evidence="1"/>
<dbReference type="PANTHER" id="PTHR47268:SF4">
    <property type="entry name" value="ACYLPHOSPHATASE"/>
    <property type="match status" value="1"/>
</dbReference>
<dbReference type="InterPro" id="IPR001792">
    <property type="entry name" value="Acylphosphatase-like_dom"/>
</dbReference>
<dbReference type="GO" id="GO:0003998">
    <property type="term" value="F:acylphosphatase activity"/>
    <property type="evidence" value="ECO:0007669"/>
    <property type="project" value="UniProtKB-EC"/>
</dbReference>
<organism evidence="4 5">
    <name type="scientific">Candidatus Argoarchaeum ethanivorans</name>
    <dbReference type="NCBI Taxonomy" id="2608793"/>
    <lineage>
        <taxon>Archaea</taxon>
        <taxon>Methanobacteriati</taxon>
        <taxon>Methanobacteriota</taxon>
        <taxon>Stenosarchaea group</taxon>
        <taxon>Methanomicrobia</taxon>
        <taxon>Methanosarcinales</taxon>
        <taxon>Methanosarcinales incertae sedis</taxon>
        <taxon>GOM Arc I cluster</taxon>
        <taxon>Candidatus Argoarchaeum</taxon>
    </lineage>
</organism>
<evidence type="ECO:0000256" key="1">
    <source>
        <dbReference type="PROSITE-ProRule" id="PRU00520"/>
    </source>
</evidence>
<dbReference type="PROSITE" id="PS51160">
    <property type="entry name" value="ACYLPHOSPHATASE_3"/>
    <property type="match status" value="1"/>
</dbReference>
<comment type="similarity">
    <text evidence="2">Belongs to the acylphosphatase family.</text>
</comment>
<reference evidence="4" key="1">
    <citation type="submission" date="2020-10" db="EMBL/GenBank/DDBJ databases">
        <authorList>
            <person name="Hahn C.J."/>
            <person name="Laso-Perez R."/>
            <person name="Vulcano F."/>
            <person name="Vaziourakis K.-M."/>
            <person name="Stokke R."/>
            <person name="Steen I.H."/>
            <person name="Teske A."/>
            <person name="Boetius A."/>
            <person name="Liebeke M."/>
            <person name="Amann R."/>
            <person name="Knittel K."/>
        </authorList>
    </citation>
    <scope>NUCLEOTIDE SEQUENCE</scope>
    <source>
        <strain evidence="4">Gfbio:e3339647-f889-4370-9287-4fb5cb688e4c:AG392J18_GoMArc1</strain>
    </source>
</reference>
<protein>
    <recommendedName>
        <fullName evidence="1">acylphosphatase</fullName>
        <ecNumber evidence="1">3.6.1.7</ecNumber>
    </recommendedName>
</protein>
<dbReference type="AlphaFoldDB" id="A0A811T7F2"/>
<dbReference type="InterPro" id="IPR020456">
    <property type="entry name" value="Acylphosphatase"/>
</dbReference>
<dbReference type="SUPFAM" id="SSF54975">
    <property type="entry name" value="Acylphosphatase/BLUF domain-like"/>
    <property type="match status" value="1"/>
</dbReference>
<feature type="active site" evidence="1">
    <location>
        <position position="18"/>
    </location>
</feature>
<feature type="active site" evidence="1">
    <location>
        <position position="36"/>
    </location>
</feature>
<evidence type="ECO:0000313" key="5">
    <source>
        <dbReference type="Proteomes" id="UP000612009"/>
    </source>
</evidence>
<evidence type="ECO:0000256" key="2">
    <source>
        <dbReference type="RuleBase" id="RU004168"/>
    </source>
</evidence>
<accession>A0A811T7F2</accession>
<proteinExistence type="inferred from homology"/>
<sequence length="143" mass="16251">MKQIEIIAKGEVQQVGYRDIVRRIARKLEITGFVENLKPYDVKIVAEGEEKILNTFVDQVRIKGHPVVPVSVEKIGVEFKAATGEFEYFEIRRGDPQEELGERMDTAGALLYRSLEIGNKMLDKQGRTIEILENVGEDNRECG</sequence>
<feature type="domain" description="Acylphosphatase-like" evidence="3">
    <location>
        <begin position="3"/>
        <end position="93"/>
    </location>
</feature>
<name>A0A811T7F2_9EURY</name>
<dbReference type="InterPro" id="IPR036046">
    <property type="entry name" value="Acylphosphatase-like_dom_sf"/>
</dbReference>
<dbReference type="Pfam" id="PF00708">
    <property type="entry name" value="Acylphosphatase"/>
    <property type="match status" value="1"/>
</dbReference>
<dbReference type="Gene3D" id="3.30.70.100">
    <property type="match status" value="1"/>
</dbReference>
<dbReference type="PANTHER" id="PTHR47268">
    <property type="entry name" value="ACYLPHOSPHATASE"/>
    <property type="match status" value="1"/>
</dbReference>
<gene>
    <name evidence="4" type="primary">yccX_1</name>
    <name evidence="4" type="ORF">LAKADJCE_00138</name>
</gene>
<comment type="caution">
    <text evidence="4">The sequence shown here is derived from an EMBL/GenBank/DDBJ whole genome shotgun (WGS) entry which is preliminary data.</text>
</comment>
<comment type="catalytic activity">
    <reaction evidence="1">
        <text>an acyl phosphate + H2O = a carboxylate + phosphate + H(+)</text>
        <dbReference type="Rhea" id="RHEA:14965"/>
        <dbReference type="ChEBI" id="CHEBI:15377"/>
        <dbReference type="ChEBI" id="CHEBI:15378"/>
        <dbReference type="ChEBI" id="CHEBI:29067"/>
        <dbReference type="ChEBI" id="CHEBI:43474"/>
        <dbReference type="ChEBI" id="CHEBI:59918"/>
        <dbReference type="EC" id="3.6.1.7"/>
    </reaction>
</comment>
<keyword evidence="1 4" id="KW-0378">Hydrolase</keyword>